<evidence type="ECO:0000313" key="2">
    <source>
        <dbReference type="EMBL" id="KAK0612909.1"/>
    </source>
</evidence>
<reference evidence="2" key="1">
    <citation type="submission" date="2023-06" db="EMBL/GenBank/DDBJ databases">
        <title>Genome-scale phylogeny and comparative genomics of the fungal order Sordariales.</title>
        <authorList>
            <consortium name="Lawrence Berkeley National Laboratory"/>
            <person name="Hensen N."/>
            <person name="Bonometti L."/>
            <person name="Westerberg I."/>
            <person name="Brannstrom I.O."/>
            <person name="Guillou S."/>
            <person name="Cros-Aarteil S."/>
            <person name="Calhoun S."/>
            <person name="Haridas S."/>
            <person name="Kuo A."/>
            <person name="Mondo S."/>
            <person name="Pangilinan J."/>
            <person name="Riley R."/>
            <person name="LaButti K."/>
            <person name="Andreopoulos B."/>
            <person name="Lipzen A."/>
            <person name="Chen C."/>
            <person name="Yanf M."/>
            <person name="Daum C."/>
            <person name="Ng V."/>
            <person name="Clum A."/>
            <person name="Steindorff A."/>
            <person name="Ohm R."/>
            <person name="Martin F."/>
            <person name="Silar P."/>
            <person name="Natvig D."/>
            <person name="Lalanne C."/>
            <person name="Gautier V."/>
            <person name="Ament-velasquez S.L."/>
            <person name="Kruys A."/>
            <person name="Hutchinson M.I."/>
            <person name="Powell A.J."/>
            <person name="Barry K."/>
            <person name="Miller A.N."/>
            <person name="Grigoriev I.V."/>
            <person name="Debuchy R."/>
            <person name="Gladieux P."/>
            <person name="Thoren M.H."/>
            <person name="Johannesson H."/>
        </authorList>
    </citation>
    <scope>NUCLEOTIDE SEQUENCE</scope>
    <source>
        <strain evidence="2">SMH3391-2</strain>
    </source>
</reference>
<keyword evidence="1" id="KW-0812">Transmembrane</keyword>
<gene>
    <name evidence="2" type="ORF">B0T17DRAFT_388112</name>
</gene>
<comment type="caution">
    <text evidence="2">The sequence shown here is derived from an EMBL/GenBank/DDBJ whole genome shotgun (WGS) entry which is preliminary data.</text>
</comment>
<dbReference type="EMBL" id="JAULSR010000008">
    <property type="protein sequence ID" value="KAK0612909.1"/>
    <property type="molecule type" value="Genomic_DNA"/>
</dbReference>
<keyword evidence="1" id="KW-0472">Membrane</keyword>
<dbReference type="AlphaFoldDB" id="A0AA39W4Z2"/>
<dbReference type="Proteomes" id="UP001174934">
    <property type="component" value="Unassembled WGS sequence"/>
</dbReference>
<sequence length="99" mass="11082">MNWESHGSKRRHPTACLPWLQPLATTVCMMTAGWVRRSTSTKAFFRRPPTTICLPSFSRAFSLFIYVSAHIHFHYDTPLIGIGGICPAILLSLLSLSCC</sequence>
<evidence type="ECO:0000256" key="1">
    <source>
        <dbReference type="SAM" id="Phobius"/>
    </source>
</evidence>
<keyword evidence="1" id="KW-1133">Transmembrane helix</keyword>
<name>A0AA39W4Z2_9PEZI</name>
<organism evidence="2 3">
    <name type="scientific">Bombardia bombarda</name>
    <dbReference type="NCBI Taxonomy" id="252184"/>
    <lineage>
        <taxon>Eukaryota</taxon>
        <taxon>Fungi</taxon>
        <taxon>Dikarya</taxon>
        <taxon>Ascomycota</taxon>
        <taxon>Pezizomycotina</taxon>
        <taxon>Sordariomycetes</taxon>
        <taxon>Sordariomycetidae</taxon>
        <taxon>Sordariales</taxon>
        <taxon>Lasiosphaeriaceae</taxon>
        <taxon>Bombardia</taxon>
    </lineage>
</organism>
<feature type="transmembrane region" description="Helical" evidence="1">
    <location>
        <begin position="56"/>
        <end position="73"/>
    </location>
</feature>
<evidence type="ECO:0000313" key="3">
    <source>
        <dbReference type="Proteomes" id="UP001174934"/>
    </source>
</evidence>
<accession>A0AA39W4Z2</accession>
<protein>
    <submittedName>
        <fullName evidence="2">Uncharacterized protein</fullName>
    </submittedName>
</protein>
<proteinExistence type="predicted"/>
<keyword evidence="3" id="KW-1185">Reference proteome</keyword>
<feature type="transmembrane region" description="Helical" evidence="1">
    <location>
        <begin position="79"/>
        <end position="98"/>
    </location>
</feature>